<reference evidence="6" key="1">
    <citation type="submission" date="2014-04" db="EMBL/GenBank/DDBJ databases">
        <title>The Maize TFome - Development of a transcription factor open reading frame collection for functional genomics.</title>
        <authorList>
            <person name="Burdo B."/>
            <person name="Gray J."/>
            <person name="Goetting-Minesky M.P."/>
            <person name="Wittler B."/>
            <person name="Hunt M."/>
            <person name="Li T."/>
            <person name="Velliquette D."/>
            <person name="Thomas J."/>
            <person name="Gentzel I."/>
            <person name="Dos Santos Brito M."/>
            <person name="Mejia-Guerra M.K."/>
            <person name="Connolly L.N."/>
            <person name="Qaisi D."/>
            <person name="Li W."/>
            <person name="Casas M.I."/>
            <person name="Doseff A.I."/>
            <person name="Grotewold E."/>
        </authorList>
    </citation>
    <scope>NUCLEOTIDE SEQUENCE</scope>
</reference>
<dbReference type="GO" id="GO:0006351">
    <property type="term" value="P:DNA-templated transcription"/>
    <property type="evidence" value="ECO:0007669"/>
    <property type="project" value="InterPro"/>
</dbReference>
<dbReference type="AlphaFoldDB" id="A0A060D169"/>
<feature type="compositionally biased region" description="Gly residues" evidence="4">
    <location>
        <begin position="76"/>
        <end position="92"/>
    </location>
</feature>
<feature type="region of interest" description="Disordered" evidence="4">
    <location>
        <begin position="58"/>
        <end position="106"/>
    </location>
</feature>
<organism evidence="6">
    <name type="scientific">Zea mays</name>
    <name type="common">Maize</name>
    <dbReference type="NCBI Taxonomy" id="4577"/>
    <lineage>
        <taxon>Eukaryota</taxon>
        <taxon>Viridiplantae</taxon>
        <taxon>Streptophyta</taxon>
        <taxon>Embryophyta</taxon>
        <taxon>Tracheophyta</taxon>
        <taxon>Spermatophyta</taxon>
        <taxon>Magnoliopsida</taxon>
        <taxon>Liliopsida</taxon>
        <taxon>Poales</taxon>
        <taxon>Poaceae</taxon>
        <taxon>PACMAD clade</taxon>
        <taxon>Panicoideae</taxon>
        <taxon>Andropogonodae</taxon>
        <taxon>Andropogoneae</taxon>
        <taxon>Tripsacinae</taxon>
        <taxon>Zea</taxon>
    </lineage>
</organism>
<evidence type="ECO:0000313" key="6">
    <source>
        <dbReference type="EMBL" id="AIB05237.1"/>
    </source>
</evidence>
<dbReference type="PROSITE" id="PS50888">
    <property type="entry name" value="BHLH"/>
    <property type="match status" value="1"/>
</dbReference>
<dbReference type="InterPro" id="IPR044295">
    <property type="entry name" value="BIM1/2/3"/>
</dbReference>
<dbReference type="SUPFAM" id="SSF47459">
    <property type="entry name" value="HLH, helix-loop-helix DNA-binding domain"/>
    <property type="match status" value="1"/>
</dbReference>
<evidence type="ECO:0000256" key="2">
    <source>
        <dbReference type="ARBA" id="ARBA00023015"/>
    </source>
</evidence>
<dbReference type="InterPro" id="IPR036638">
    <property type="entry name" value="HLH_DNA-bd_sf"/>
</dbReference>
<dbReference type="PANTHER" id="PTHR46412">
    <property type="entry name" value="BES1-INTERACTING MYC-LIKE PROTEIN"/>
    <property type="match status" value="1"/>
</dbReference>
<dbReference type="InterPro" id="IPR011598">
    <property type="entry name" value="bHLH_dom"/>
</dbReference>
<name>A0A060D169_MAIZE</name>
<dbReference type="SMART" id="SM00353">
    <property type="entry name" value="HLH"/>
    <property type="match status" value="1"/>
</dbReference>
<feature type="compositionally biased region" description="Polar residues" evidence="4">
    <location>
        <begin position="125"/>
        <end position="135"/>
    </location>
</feature>
<dbReference type="Pfam" id="PF00010">
    <property type="entry name" value="HLH"/>
    <property type="match status" value="1"/>
</dbReference>
<feature type="region of interest" description="Disordered" evidence="4">
    <location>
        <begin position="118"/>
        <end position="149"/>
    </location>
</feature>
<protein>
    <submittedName>
        <fullName evidence="6">BHLH transcription factor</fullName>
    </submittedName>
</protein>
<evidence type="ECO:0000259" key="5">
    <source>
        <dbReference type="PROSITE" id="PS50888"/>
    </source>
</evidence>
<dbReference type="CDD" id="cd11453">
    <property type="entry name" value="bHLH_AtBIM_like"/>
    <property type="match status" value="1"/>
</dbReference>
<dbReference type="PANTHER" id="PTHR46412:SF6">
    <property type="entry name" value="TRANSCRIPTION FACTOR BIM2"/>
    <property type="match status" value="1"/>
</dbReference>
<gene>
    <name evidence="6" type="primary">bHLH157</name>
</gene>
<evidence type="ECO:0000256" key="1">
    <source>
        <dbReference type="ARBA" id="ARBA00005510"/>
    </source>
</evidence>
<sequence>MGIQGNKAATHEHDFLSLYAAAAAAAAAKDAPLLLHDSKTPPPSQGHQQQWALPFAGSLQVSPPPQQAQPDRKGRGGGGVMDSGSRSSGGAGFDDEDGLTTRREVSSSLQDLAVRVDWKGGSCSDGGTNQGPNTPRSKHSATEQRRRSKINDRFQILRELLPHNDQKRDKATFLLEVIEYIRFLQEKAQKYEATFPEWNQENPTMLPWVIASLSKAAMLATAVRKGTVNS</sequence>
<dbReference type="GO" id="GO:0003700">
    <property type="term" value="F:DNA-binding transcription factor activity"/>
    <property type="evidence" value="ECO:0007669"/>
    <property type="project" value="InterPro"/>
</dbReference>
<keyword evidence="2" id="KW-0805">Transcription regulation</keyword>
<dbReference type="Gene3D" id="4.10.280.10">
    <property type="entry name" value="Helix-loop-helix DNA-binding domain"/>
    <property type="match status" value="1"/>
</dbReference>
<proteinExistence type="evidence at transcript level"/>
<comment type="similarity">
    <text evidence="1">Belongs to the bHLH protein family.</text>
</comment>
<feature type="compositionally biased region" description="Basic and acidic residues" evidence="4">
    <location>
        <begin position="140"/>
        <end position="149"/>
    </location>
</feature>
<accession>A0A060D169</accession>
<keyword evidence="3" id="KW-0804">Transcription</keyword>
<dbReference type="GO" id="GO:0046983">
    <property type="term" value="F:protein dimerization activity"/>
    <property type="evidence" value="ECO:0007669"/>
    <property type="project" value="InterPro"/>
</dbReference>
<evidence type="ECO:0000256" key="4">
    <source>
        <dbReference type="SAM" id="MobiDB-lite"/>
    </source>
</evidence>
<dbReference type="EMBL" id="KJ727746">
    <property type="protein sequence ID" value="AIB05237.1"/>
    <property type="molecule type" value="mRNA"/>
</dbReference>
<evidence type="ECO:0000256" key="3">
    <source>
        <dbReference type="ARBA" id="ARBA00023163"/>
    </source>
</evidence>
<feature type="domain" description="BHLH" evidence="5">
    <location>
        <begin position="134"/>
        <end position="184"/>
    </location>
</feature>